<feature type="transmembrane region" description="Helical" evidence="14">
    <location>
        <begin position="353"/>
        <end position="374"/>
    </location>
</feature>
<feature type="transmembrane region" description="Helical" evidence="14">
    <location>
        <begin position="6"/>
        <end position="24"/>
    </location>
</feature>
<feature type="transmembrane region" description="Helical" evidence="14">
    <location>
        <begin position="412"/>
        <end position="430"/>
    </location>
</feature>
<evidence type="ECO:0000256" key="12">
    <source>
        <dbReference type="ARBA" id="ARBA00033708"/>
    </source>
</evidence>
<evidence type="ECO:0000256" key="7">
    <source>
        <dbReference type="ARBA" id="ARBA00022989"/>
    </source>
</evidence>
<keyword evidence="6" id="KW-0769">Symport</keyword>
<evidence type="ECO:0000256" key="2">
    <source>
        <dbReference type="ARBA" id="ARBA00006434"/>
    </source>
</evidence>
<name>A0A161J5M6_9BACI</name>
<accession>A0A161J5M6</accession>
<evidence type="ECO:0000256" key="14">
    <source>
        <dbReference type="SAM" id="Phobius"/>
    </source>
</evidence>
<evidence type="ECO:0000256" key="3">
    <source>
        <dbReference type="ARBA" id="ARBA00022448"/>
    </source>
</evidence>
<dbReference type="eggNOG" id="COG0591">
    <property type="taxonomic scope" value="Bacteria"/>
</dbReference>
<reference evidence="15 16" key="1">
    <citation type="submission" date="2016-04" db="EMBL/GenBank/DDBJ databases">
        <title>Complete genome sequence of Bacillus oceanisediminis strain 2691.</title>
        <authorList>
            <person name="Jeong H."/>
            <person name="Kim H.J."/>
            <person name="Lee D.-W."/>
        </authorList>
    </citation>
    <scope>NUCLEOTIDE SEQUENCE [LARGE SCALE GENOMIC DNA]</scope>
    <source>
        <strain evidence="15 16">2691</strain>
    </source>
</reference>
<organism evidence="15 16">
    <name type="scientific">Cytobacillus oceanisediminis 2691</name>
    <dbReference type="NCBI Taxonomy" id="1196031"/>
    <lineage>
        <taxon>Bacteria</taxon>
        <taxon>Bacillati</taxon>
        <taxon>Bacillota</taxon>
        <taxon>Bacilli</taxon>
        <taxon>Bacillales</taxon>
        <taxon>Bacillaceae</taxon>
        <taxon>Cytobacillus</taxon>
    </lineage>
</organism>
<keyword evidence="5 14" id="KW-0812">Transmembrane</keyword>
<dbReference type="STRING" id="1196031.A361_15590"/>
<evidence type="ECO:0000313" key="16">
    <source>
        <dbReference type="Proteomes" id="UP000077856"/>
    </source>
</evidence>
<protein>
    <recommendedName>
        <fullName evidence="17">Sodium:solute symporter</fullName>
    </recommendedName>
</protein>
<feature type="transmembrane region" description="Helical" evidence="14">
    <location>
        <begin position="150"/>
        <end position="168"/>
    </location>
</feature>
<evidence type="ECO:0000256" key="1">
    <source>
        <dbReference type="ARBA" id="ARBA00004651"/>
    </source>
</evidence>
<dbReference type="GO" id="GO:0046942">
    <property type="term" value="P:carboxylic acid transport"/>
    <property type="evidence" value="ECO:0007669"/>
    <property type="project" value="UniProtKB-ARBA"/>
</dbReference>
<dbReference type="Proteomes" id="UP000077856">
    <property type="component" value="Chromosome"/>
</dbReference>
<keyword evidence="3" id="KW-0813">Transport</keyword>
<evidence type="ECO:0000256" key="5">
    <source>
        <dbReference type="ARBA" id="ARBA00022692"/>
    </source>
</evidence>
<evidence type="ECO:0008006" key="17">
    <source>
        <dbReference type="Google" id="ProtNLM"/>
    </source>
</evidence>
<dbReference type="CDD" id="cd10322">
    <property type="entry name" value="SLC5sbd"/>
    <property type="match status" value="1"/>
</dbReference>
<dbReference type="PROSITE" id="PS50283">
    <property type="entry name" value="NA_SOLUT_SYMP_3"/>
    <property type="match status" value="1"/>
</dbReference>
<gene>
    <name evidence="15" type="ORF">A361_15590</name>
</gene>
<dbReference type="RefSeq" id="WP_019382108.1">
    <property type="nucleotide sequence ID" value="NZ_CP015506.1"/>
</dbReference>
<dbReference type="Pfam" id="PF00474">
    <property type="entry name" value="SSF"/>
    <property type="match status" value="1"/>
</dbReference>
<evidence type="ECO:0000313" key="15">
    <source>
        <dbReference type="EMBL" id="AND40511.1"/>
    </source>
</evidence>
<evidence type="ECO:0000256" key="9">
    <source>
        <dbReference type="ARBA" id="ARBA00023065"/>
    </source>
</evidence>
<feature type="transmembrane region" description="Helical" evidence="14">
    <location>
        <begin position="71"/>
        <end position="92"/>
    </location>
</feature>
<dbReference type="PROSITE" id="PS00456">
    <property type="entry name" value="NA_SOLUT_SYMP_1"/>
    <property type="match status" value="1"/>
</dbReference>
<feature type="transmembrane region" description="Helical" evidence="14">
    <location>
        <begin position="222"/>
        <end position="243"/>
    </location>
</feature>
<evidence type="ECO:0000256" key="6">
    <source>
        <dbReference type="ARBA" id="ARBA00022847"/>
    </source>
</evidence>
<comment type="catalytic activity">
    <reaction evidence="12">
        <text>L-proline(in) + Na(+)(in) = L-proline(out) + Na(+)(out)</text>
        <dbReference type="Rhea" id="RHEA:28967"/>
        <dbReference type="ChEBI" id="CHEBI:29101"/>
        <dbReference type="ChEBI" id="CHEBI:60039"/>
    </reaction>
</comment>
<keyword evidence="11" id="KW-0739">Sodium transport</keyword>
<feature type="transmembrane region" description="Helical" evidence="14">
    <location>
        <begin position="118"/>
        <end position="138"/>
    </location>
</feature>
<feature type="transmembrane region" description="Helical" evidence="14">
    <location>
        <begin position="44"/>
        <end position="65"/>
    </location>
</feature>
<feature type="transmembrane region" description="Helical" evidence="14">
    <location>
        <begin position="180"/>
        <end position="202"/>
    </location>
</feature>
<dbReference type="InterPro" id="IPR038377">
    <property type="entry name" value="Na/Glc_symporter_sf"/>
</dbReference>
<keyword evidence="10 14" id="KW-0472">Membrane</keyword>
<dbReference type="AlphaFoldDB" id="A0A161J5M6"/>
<evidence type="ECO:0000256" key="11">
    <source>
        <dbReference type="ARBA" id="ARBA00023201"/>
    </source>
</evidence>
<evidence type="ECO:0000256" key="8">
    <source>
        <dbReference type="ARBA" id="ARBA00023053"/>
    </source>
</evidence>
<dbReference type="Gene3D" id="1.20.1730.10">
    <property type="entry name" value="Sodium/glucose cotransporter"/>
    <property type="match status" value="1"/>
</dbReference>
<proteinExistence type="inferred from homology"/>
<keyword evidence="4" id="KW-1003">Cell membrane</keyword>
<sequence length="474" mass="51451">MEWKWLAVFGVYSLVMLIIGIKGYDRTEDRAGFAVAGRRLSTPYAVATWLATFQSGVAVVGFTGFTSLYGYSFITYLTIPIAIVTVIFTLLASKLSKLNVYTVPEIIEQRYGDYKLRLFSTIAIIFLSGVAVTIQLYSAGLVLEAVTGVPLIWSIIMVGLVLTVYVVLGGMTSVVKTDMIQAICMGVGVLVITFMIINKVGLDLFVVPETMGVFSGPVEGGWVLAFAWIFVWVPGVMAQSIYLQRFYSVPDKYVARKMAAYGGTLTALFYTCVLIIGLGAFHLLPPGSLGDLAYPTLLQSELGGIIGAVGLILLIASIQSSVDSLLNIMGTYAAEDIYAKLGPEKTSESILRFARFATLAFGILTIIMAIAMSLRDLPLIAQLQSLSQGLMGATILLPLYIGLFWKKATKIGTYAAMLGGLTTTVIFYILKSNNIVSVFHESFPGLIVATILFFSVSLLTKTNDVEKKNFHNFV</sequence>
<feature type="transmembrane region" description="Helical" evidence="14">
    <location>
        <begin position="264"/>
        <end position="284"/>
    </location>
</feature>
<dbReference type="PANTHER" id="PTHR48086:SF3">
    <property type="entry name" value="SODIUM_PROLINE SYMPORTER"/>
    <property type="match status" value="1"/>
</dbReference>
<feature type="transmembrane region" description="Helical" evidence="14">
    <location>
        <begin position="442"/>
        <end position="460"/>
    </location>
</feature>
<comment type="subcellular location">
    <subcellularLocation>
        <location evidence="1">Cell membrane</location>
        <topology evidence="1">Multi-pass membrane protein</topology>
    </subcellularLocation>
</comment>
<dbReference type="PANTHER" id="PTHR48086">
    <property type="entry name" value="SODIUM/PROLINE SYMPORTER-RELATED"/>
    <property type="match status" value="1"/>
</dbReference>
<keyword evidence="8" id="KW-0915">Sodium</keyword>
<dbReference type="EMBL" id="CP015506">
    <property type="protein sequence ID" value="AND40511.1"/>
    <property type="molecule type" value="Genomic_DNA"/>
</dbReference>
<evidence type="ECO:0000256" key="10">
    <source>
        <dbReference type="ARBA" id="ARBA00023136"/>
    </source>
</evidence>
<evidence type="ECO:0000256" key="13">
    <source>
        <dbReference type="RuleBase" id="RU362091"/>
    </source>
</evidence>
<dbReference type="GO" id="GO:0006814">
    <property type="term" value="P:sodium ion transport"/>
    <property type="evidence" value="ECO:0007669"/>
    <property type="project" value="UniProtKB-KW"/>
</dbReference>
<keyword evidence="9" id="KW-0406">Ion transport</keyword>
<feature type="transmembrane region" description="Helical" evidence="14">
    <location>
        <begin position="304"/>
        <end position="322"/>
    </location>
</feature>
<dbReference type="KEGG" id="bon:A361_15590"/>
<dbReference type="InterPro" id="IPR018212">
    <property type="entry name" value="Na/solute_symporter_CS"/>
</dbReference>
<dbReference type="InterPro" id="IPR001734">
    <property type="entry name" value="Na/solute_symporter"/>
</dbReference>
<evidence type="ECO:0000256" key="4">
    <source>
        <dbReference type="ARBA" id="ARBA00022475"/>
    </source>
</evidence>
<comment type="similarity">
    <text evidence="2 13">Belongs to the sodium:solute symporter (SSF) (TC 2.A.21) family.</text>
</comment>
<dbReference type="GO" id="GO:0015293">
    <property type="term" value="F:symporter activity"/>
    <property type="evidence" value="ECO:0007669"/>
    <property type="project" value="UniProtKB-KW"/>
</dbReference>
<feature type="transmembrane region" description="Helical" evidence="14">
    <location>
        <begin position="386"/>
        <end position="405"/>
    </location>
</feature>
<dbReference type="GO" id="GO:0005886">
    <property type="term" value="C:plasma membrane"/>
    <property type="evidence" value="ECO:0007669"/>
    <property type="project" value="UniProtKB-SubCell"/>
</dbReference>
<keyword evidence="7 14" id="KW-1133">Transmembrane helix</keyword>
<dbReference type="InterPro" id="IPR050277">
    <property type="entry name" value="Sodium:Solute_Symporter"/>
</dbReference>